<feature type="domain" description="Urease" evidence="2">
    <location>
        <begin position="1"/>
        <end position="127"/>
    </location>
</feature>
<organism evidence="3 4">
    <name type="scientific">Helianthus annuus</name>
    <name type="common">Common sunflower</name>
    <dbReference type="NCBI Taxonomy" id="4232"/>
    <lineage>
        <taxon>Eukaryota</taxon>
        <taxon>Viridiplantae</taxon>
        <taxon>Streptophyta</taxon>
        <taxon>Embryophyta</taxon>
        <taxon>Tracheophyta</taxon>
        <taxon>Spermatophyta</taxon>
        <taxon>Magnoliopsida</taxon>
        <taxon>eudicotyledons</taxon>
        <taxon>Gunneridae</taxon>
        <taxon>Pentapetalae</taxon>
        <taxon>asterids</taxon>
        <taxon>campanulids</taxon>
        <taxon>Asterales</taxon>
        <taxon>Asteraceae</taxon>
        <taxon>Asteroideae</taxon>
        <taxon>Heliantheae alliance</taxon>
        <taxon>Heliantheae</taxon>
        <taxon>Helianthus</taxon>
    </lineage>
</organism>
<gene>
    <name evidence="3" type="ORF">HanXRQr2_Chr09g0405611</name>
</gene>
<dbReference type="AlphaFoldDB" id="A0A9K3I8T9"/>
<dbReference type="GO" id="GO:0016151">
    <property type="term" value="F:nickel cation binding"/>
    <property type="evidence" value="ECO:0007669"/>
    <property type="project" value="InterPro"/>
</dbReference>
<dbReference type="PROSITE" id="PS51368">
    <property type="entry name" value="UREASE_3"/>
    <property type="match status" value="1"/>
</dbReference>
<dbReference type="Gene3D" id="3.20.20.140">
    <property type="entry name" value="Metal-dependent hydrolases"/>
    <property type="match status" value="1"/>
</dbReference>
<reference evidence="3" key="1">
    <citation type="journal article" date="2017" name="Nature">
        <title>The sunflower genome provides insights into oil metabolism, flowering and Asterid evolution.</title>
        <authorList>
            <person name="Badouin H."/>
            <person name="Gouzy J."/>
            <person name="Grassa C.J."/>
            <person name="Murat F."/>
            <person name="Staton S.E."/>
            <person name="Cottret L."/>
            <person name="Lelandais-Briere C."/>
            <person name="Owens G.L."/>
            <person name="Carrere S."/>
            <person name="Mayjonade B."/>
            <person name="Legrand L."/>
            <person name="Gill N."/>
            <person name="Kane N.C."/>
            <person name="Bowers J.E."/>
            <person name="Hubner S."/>
            <person name="Bellec A."/>
            <person name="Berard A."/>
            <person name="Berges H."/>
            <person name="Blanchet N."/>
            <person name="Boniface M.C."/>
            <person name="Brunel D."/>
            <person name="Catrice O."/>
            <person name="Chaidir N."/>
            <person name="Claudel C."/>
            <person name="Donnadieu C."/>
            <person name="Faraut T."/>
            <person name="Fievet G."/>
            <person name="Helmstetter N."/>
            <person name="King M."/>
            <person name="Knapp S.J."/>
            <person name="Lai Z."/>
            <person name="Le Paslier M.C."/>
            <person name="Lippi Y."/>
            <person name="Lorenzon L."/>
            <person name="Mandel J.R."/>
            <person name="Marage G."/>
            <person name="Marchand G."/>
            <person name="Marquand E."/>
            <person name="Bret-Mestries E."/>
            <person name="Morien E."/>
            <person name="Nambeesan S."/>
            <person name="Nguyen T."/>
            <person name="Pegot-Espagnet P."/>
            <person name="Pouilly N."/>
            <person name="Raftis F."/>
            <person name="Sallet E."/>
            <person name="Schiex T."/>
            <person name="Thomas J."/>
            <person name="Vandecasteele C."/>
            <person name="Vares D."/>
            <person name="Vear F."/>
            <person name="Vautrin S."/>
            <person name="Crespi M."/>
            <person name="Mangin B."/>
            <person name="Burke J.M."/>
            <person name="Salse J."/>
            <person name="Munos S."/>
            <person name="Vincourt P."/>
            <person name="Rieseberg L.H."/>
            <person name="Langlade N.B."/>
        </authorList>
    </citation>
    <scope>NUCLEOTIDE SEQUENCE</scope>
    <source>
        <tissue evidence="3">Leaves</tissue>
    </source>
</reference>
<sequence>MVFRYHNMIGGGTGPADGTRATTYTPGPIHMKSMLQATDDLPLNFGFTGKGNSAKPEGIHEIIRAGAMGLKLHEDWGTTPATIDNCLAVADQYDIQVNIHTDTLNESGFVEHTIAAFKDRTIQTYHR</sequence>
<comment type="caution">
    <text evidence="3">The sequence shown here is derived from an EMBL/GenBank/DDBJ whole genome shotgun (WGS) entry which is preliminary data.</text>
</comment>
<dbReference type="Pfam" id="PF01979">
    <property type="entry name" value="Amidohydro_1"/>
    <property type="match status" value="1"/>
</dbReference>
<evidence type="ECO:0000313" key="3">
    <source>
        <dbReference type="EMBL" id="KAF5792401.1"/>
    </source>
</evidence>
<dbReference type="PANTHER" id="PTHR43440">
    <property type="entry name" value="UREASE"/>
    <property type="match status" value="1"/>
</dbReference>
<name>A0A9K3I8T9_HELAN</name>
<comment type="caution">
    <text evidence="1">Lacks conserved residue(s) required for the propagation of feature annotation.</text>
</comment>
<dbReference type="Gramene" id="mRNA:HanXRQr2_Chr09g0405611">
    <property type="protein sequence ID" value="mRNA:HanXRQr2_Chr09g0405611"/>
    <property type="gene ID" value="HanXRQr2_Chr09g0405611"/>
</dbReference>
<dbReference type="InterPro" id="IPR006680">
    <property type="entry name" value="Amidohydro-rel"/>
</dbReference>
<dbReference type="InterPro" id="IPR017951">
    <property type="entry name" value="Urease_asu_c"/>
</dbReference>
<protein>
    <submittedName>
        <fullName evidence="3">Urease, alpha subunit, metal-dependent hydrolase</fullName>
    </submittedName>
</protein>
<keyword evidence="3" id="KW-0378">Hydrolase</keyword>
<dbReference type="InterPro" id="IPR032466">
    <property type="entry name" value="Metal_Hydrolase"/>
</dbReference>
<reference evidence="3" key="2">
    <citation type="submission" date="2020-06" db="EMBL/GenBank/DDBJ databases">
        <title>Helianthus annuus Genome sequencing and assembly Release 2.</title>
        <authorList>
            <person name="Gouzy J."/>
            <person name="Langlade N."/>
            <person name="Munos S."/>
        </authorList>
    </citation>
    <scope>NUCLEOTIDE SEQUENCE</scope>
    <source>
        <tissue evidence="3">Leaves</tissue>
    </source>
</reference>
<dbReference type="EMBL" id="MNCJ02000324">
    <property type="protein sequence ID" value="KAF5792401.1"/>
    <property type="molecule type" value="Genomic_DNA"/>
</dbReference>
<proteinExistence type="predicted"/>
<keyword evidence="4" id="KW-1185">Reference proteome</keyword>
<dbReference type="Proteomes" id="UP000215914">
    <property type="component" value="Unassembled WGS sequence"/>
</dbReference>
<dbReference type="SUPFAM" id="SSF51556">
    <property type="entry name" value="Metallo-dependent hydrolases"/>
    <property type="match status" value="1"/>
</dbReference>
<evidence type="ECO:0000313" key="4">
    <source>
        <dbReference type="Proteomes" id="UP000215914"/>
    </source>
</evidence>
<dbReference type="GO" id="GO:0009039">
    <property type="term" value="F:urease activity"/>
    <property type="evidence" value="ECO:0007669"/>
    <property type="project" value="InterPro"/>
</dbReference>
<feature type="binding site" evidence="1">
    <location>
        <position position="73"/>
    </location>
    <ligand>
        <name>substrate</name>
    </ligand>
</feature>
<evidence type="ECO:0000256" key="1">
    <source>
        <dbReference type="PROSITE-ProRule" id="PRU00700"/>
    </source>
</evidence>
<accession>A0A9K3I8T9</accession>
<dbReference type="PANTHER" id="PTHR43440:SF1">
    <property type="entry name" value="UREASE"/>
    <property type="match status" value="1"/>
</dbReference>
<evidence type="ECO:0000259" key="2">
    <source>
        <dbReference type="PROSITE" id="PS51368"/>
    </source>
</evidence>
<dbReference type="InterPro" id="IPR050112">
    <property type="entry name" value="Urease_alpha_subunit"/>
</dbReference>